<dbReference type="InterPro" id="IPR036689">
    <property type="entry name" value="ESAT-6-like_sf"/>
</dbReference>
<dbReference type="EMBL" id="JAANNP010000026">
    <property type="protein sequence ID" value="NHC15363.1"/>
    <property type="molecule type" value="Genomic_DNA"/>
</dbReference>
<accession>A0ABX0H1P6</accession>
<evidence type="ECO:0000313" key="3">
    <source>
        <dbReference type="Proteomes" id="UP000800981"/>
    </source>
</evidence>
<dbReference type="Pfam" id="PF06013">
    <property type="entry name" value="WXG100"/>
    <property type="match status" value="1"/>
</dbReference>
<evidence type="ECO:0000313" key="2">
    <source>
        <dbReference type="EMBL" id="NHC15363.1"/>
    </source>
</evidence>
<evidence type="ECO:0000256" key="1">
    <source>
        <dbReference type="RuleBase" id="RU362001"/>
    </source>
</evidence>
<dbReference type="Gene3D" id="1.10.287.1060">
    <property type="entry name" value="ESAT-6-like"/>
    <property type="match status" value="1"/>
</dbReference>
<dbReference type="Proteomes" id="UP000800981">
    <property type="component" value="Unassembled WGS sequence"/>
</dbReference>
<dbReference type="NCBIfam" id="TIGR03930">
    <property type="entry name" value="WXG100_ESAT6"/>
    <property type="match status" value="1"/>
</dbReference>
<proteinExistence type="inferred from homology"/>
<dbReference type="InterPro" id="IPR010310">
    <property type="entry name" value="T7SS_ESAT-6-like"/>
</dbReference>
<name>A0ABX0H1P6_9ACTN</name>
<dbReference type="RefSeq" id="WP_166283695.1">
    <property type="nucleotide sequence ID" value="NZ_JAANNP010000026.1"/>
</dbReference>
<reference evidence="2 3" key="1">
    <citation type="submission" date="2020-03" db="EMBL/GenBank/DDBJ databases">
        <title>Two novel Motilibacter sp.</title>
        <authorList>
            <person name="Liu S."/>
        </authorList>
    </citation>
    <scope>NUCLEOTIDE SEQUENCE [LARGE SCALE GENOMIC DNA]</scope>
    <source>
        <strain evidence="2 3">E257</strain>
    </source>
</reference>
<comment type="caution">
    <text evidence="2">The sequence shown here is derived from an EMBL/GenBank/DDBJ whole genome shotgun (WGS) entry which is preliminary data.</text>
</comment>
<comment type="similarity">
    <text evidence="1">Belongs to the WXG100 family.</text>
</comment>
<sequence>MANVNVTYQDMQTAAKQLRKGQSDIEATLSSLKKQVDALVAAGYVTDSSSKAFSGAYAEFNTGVTKVVAGLEGMGGYLDVAATTFQQADRELAAALAR</sequence>
<keyword evidence="3" id="KW-1185">Reference proteome</keyword>
<organism evidence="2 3">
    <name type="scientific">Motilibacter deserti</name>
    <dbReference type="NCBI Taxonomy" id="2714956"/>
    <lineage>
        <taxon>Bacteria</taxon>
        <taxon>Bacillati</taxon>
        <taxon>Actinomycetota</taxon>
        <taxon>Actinomycetes</taxon>
        <taxon>Motilibacterales</taxon>
        <taxon>Motilibacteraceae</taxon>
        <taxon>Motilibacter</taxon>
    </lineage>
</organism>
<dbReference type="SUPFAM" id="SSF140453">
    <property type="entry name" value="EsxAB dimer-like"/>
    <property type="match status" value="1"/>
</dbReference>
<protein>
    <recommendedName>
        <fullName evidence="1">ESAT-6-like protein</fullName>
    </recommendedName>
</protein>
<gene>
    <name evidence="2" type="ORF">G9H71_16400</name>
</gene>